<dbReference type="Gene3D" id="3.40.630.40">
    <property type="entry name" value="Zn-dependent exopeptidases"/>
    <property type="match status" value="1"/>
</dbReference>
<evidence type="ECO:0000256" key="3">
    <source>
        <dbReference type="ARBA" id="ARBA00012865"/>
    </source>
</evidence>
<dbReference type="SUPFAM" id="SSF53187">
    <property type="entry name" value="Zn-dependent exopeptidases"/>
    <property type="match status" value="1"/>
</dbReference>
<evidence type="ECO:0000256" key="2">
    <source>
        <dbReference type="ARBA" id="ARBA00009009"/>
    </source>
</evidence>
<dbReference type="SMART" id="SM00646">
    <property type="entry name" value="Ami_3"/>
    <property type="match status" value="1"/>
</dbReference>
<dbReference type="GO" id="GO:0046677">
    <property type="term" value="P:response to antibiotic"/>
    <property type="evidence" value="ECO:0007669"/>
    <property type="project" value="InterPro"/>
</dbReference>
<gene>
    <name evidence="6" type="ORF">NATSA_12335</name>
</gene>
<keyword evidence="7" id="KW-1185">Reference proteome</keyword>
<evidence type="ECO:0000256" key="4">
    <source>
        <dbReference type="SAM" id="SignalP"/>
    </source>
</evidence>
<evidence type="ECO:0000256" key="1">
    <source>
        <dbReference type="ARBA" id="ARBA00001526"/>
    </source>
</evidence>
<organism evidence="6 7">
    <name type="scientific">Natronogracilivirga saccharolytica</name>
    <dbReference type="NCBI Taxonomy" id="2812953"/>
    <lineage>
        <taxon>Bacteria</taxon>
        <taxon>Pseudomonadati</taxon>
        <taxon>Balneolota</taxon>
        <taxon>Balneolia</taxon>
        <taxon>Balneolales</taxon>
        <taxon>Cyclonatronaceae</taxon>
        <taxon>Natronogracilivirga</taxon>
    </lineage>
</organism>
<dbReference type="InterPro" id="IPR012338">
    <property type="entry name" value="Beta-lactam/transpept-like"/>
</dbReference>
<dbReference type="Pfam" id="PF13354">
    <property type="entry name" value="Beta-lactamase2"/>
    <property type="match status" value="1"/>
</dbReference>
<evidence type="ECO:0000259" key="5">
    <source>
        <dbReference type="SMART" id="SM00646"/>
    </source>
</evidence>
<dbReference type="EMBL" id="JAFIDN010000010">
    <property type="protein sequence ID" value="MBP3193457.1"/>
    <property type="molecule type" value="Genomic_DNA"/>
</dbReference>
<evidence type="ECO:0000313" key="6">
    <source>
        <dbReference type="EMBL" id="MBP3193457.1"/>
    </source>
</evidence>
<accession>A0A8J7UWB7</accession>
<protein>
    <recommendedName>
        <fullName evidence="3">beta-lactamase</fullName>
        <ecNumber evidence="3">3.5.2.6</ecNumber>
    </recommendedName>
</protein>
<dbReference type="InterPro" id="IPR045155">
    <property type="entry name" value="Beta-lactam_cat"/>
</dbReference>
<dbReference type="Proteomes" id="UP000673975">
    <property type="component" value="Unassembled WGS sequence"/>
</dbReference>
<name>A0A8J7UWB7_9BACT</name>
<feature type="signal peptide" evidence="4">
    <location>
        <begin position="1"/>
        <end position="22"/>
    </location>
</feature>
<dbReference type="GO" id="GO:0009253">
    <property type="term" value="P:peptidoglycan catabolic process"/>
    <property type="evidence" value="ECO:0007669"/>
    <property type="project" value="InterPro"/>
</dbReference>
<keyword evidence="6" id="KW-0378">Hydrolase</keyword>
<proteinExistence type="inferred from homology"/>
<evidence type="ECO:0000313" key="7">
    <source>
        <dbReference type="Proteomes" id="UP000673975"/>
    </source>
</evidence>
<dbReference type="Pfam" id="PF01520">
    <property type="entry name" value="Amidase_3"/>
    <property type="match status" value="1"/>
</dbReference>
<reference evidence="6" key="1">
    <citation type="submission" date="2021-02" db="EMBL/GenBank/DDBJ databases">
        <title>Natronogracilivirga saccharolytica gen. nov. sp. nov. a new anaerobic, haloalkiliphilic carbohydrate-fermenting bacterium from soda lake and proposing of Cyclonatronumiaceae fam. nov. in the phylum Balneolaeota.</title>
        <authorList>
            <person name="Zhilina T.N."/>
            <person name="Sorokin D.Y."/>
            <person name="Zavarzina D.G."/>
            <person name="Toshchakov S.V."/>
            <person name="Kublanov I.V."/>
        </authorList>
    </citation>
    <scope>NUCLEOTIDE SEQUENCE</scope>
    <source>
        <strain evidence="6">Z-1702</strain>
    </source>
</reference>
<dbReference type="PANTHER" id="PTHR35333">
    <property type="entry name" value="BETA-LACTAMASE"/>
    <property type="match status" value="1"/>
</dbReference>
<dbReference type="InterPro" id="IPR000871">
    <property type="entry name" value="Beta-lactam_class-A"/>
</dbReference>
<comment type="caution">
    <text evidence="6">The sequence shown here is derived from an EMBL/GenBank/DDBJ whole genome shotgun (WGS) entry which is preliminary data.</text>
</comment>
<dbReference type="SUPFAM" id="SSF56601">
    <property type="entry name" value="beta-lactamase/transpeptidase-like"/>
    <property type="match status" value="1"/>
</dbReference>
<keyword evidence="4" id="KW-0732">Signal</keyword>
<dbReference type="EC" id="3.5.2.6" evidence="3"/>
<feature type="domain" description="MurNAc-LAA" evidence="5">
    <location>
        <begin position="403"/>
        <end position="526"/>
    </location>
</feature>
<comment type="catalytic activity">
    <reaction evidence="1">
        <text>a beta-lactam + H2O = a substituted beta-amino acid</text>
        <dbReference type="Rhea" id="RHEA:20401"/>
        <dbReference type="ChEBI" id="CHEBI:15377"/>
        <dbReference type="ChEBI" id="CHEBI:35627"/>
        <dbReference type="ChEBI" id="CHEBI:140347"/>
        <dbReference type="EC" id="3.5.2.6"/>
    </reaction>
</comment>
<dbReference type="GO" id="GO:0030655">
    <property type="term" value="P:beta-lactam antibiotic catabolic process"/>
    <property type="evidence" value="ECO:0007669"/>
    <property type="project" value="InterPro"/>
</dbReference>
<dbReference type="InterPro" id="IPR002508">
    <property type="entry name" value="MurNAc-LAA_cat"/>
</dbReference>
<dbReference type="GO" id="GO:0008800">
    <property type="term" value="F:beta-lactamase activity"/>
    <property type="evidence" value="ECO:0007669"/>
    <property type="project" value="UniProtKB-EC"/>
</dbReference>
<dbReference type="Gene3D" id="3.40.710.10">
    <property type="entry name" value="DD-peptidase/beta-lactamase superfamily"/>
    <property type="match status" value="1"/>
</dbReference>
<feature type="chain" id="PRO_5035209771" description="beta-lactamase" evidence="4">
    <location>
        <begin position="23"/>
        <end position="638"/>
    </location>
</feature>
<dbReference type="PANTHER" id="PTHR35333:SF3">
    <property type="entry name" value="BETA-LACTAMASE-TYPE TRANSPEPTIDASE FOLD CONTAINING PROTEIN"/>
    <property type="match status" value="1"/>
</dbReference>
<dbReference type="RefSeq" id="WP_210512912.1">
    <property type="nucleotide sequence ID" value="NZ_JAFIDN010000010.1"/>
</dbReference>
<dbReference type="AlphaFoldDB" id="A0A8J7UWB7"/>
<comment type="similarity">
    <text evidence="2">Belongs to the class-A beta-lactamase family.</text>
</comment>
<dbReference type="GO" id="GO:0008745">
    <property type="term" value="F:N-acetylmuramoyl-L-alanine amidase activity"/>
    <property type="evidence" value="ECO:0007669"/>
    <property type="project" value="InterPro"/>
</dbReference>
<dbReference type="CDD" id="cd02696">
    <property type="entry name" value="MurNAc-LAA"/>
    <property type="match status" value="1"/>
</dbReference>
<sequence>MNSFIYPLCIAVALAMPVMMMACHPADGSEDAKGANGEDAPKSLTELEEHIRTLISSSEGTYGVAFIDVDEPDSAVFVNADEWFHAASTMKTPVMIEVYRQAMDGRFDLDDTLPVKNEFVSIADGSTYELSIDRDGGDALYEHLGSEMAIRELVYSMIVRSGNLATNLVIEHVNADSVNRTMQKIGADGIRVLRGVEDMPAFEAGMNNETTARGMAVMYQRLAEGAILDEDAREEVISILKDQHYRNMIPAGLPDEVEVAHKTGSITGITHDSGIVFLPDGRRYVLVVLSKDLPEHAVGHQTGAEISRKVYNYMTSRTSGKADRGTASKPIAGDPLKGRIVAVDPGHGGTADYDDYRVGPAGEREEWINLRVALKLQEMLEEREAKVLMTRTEDVEVELEDRARLAVENDADVFLSVHHNATADPEVNFPIVYFHGNASENRASVELAEIMGKQMNRHLFGGEAPVSVVSDHTIFPSAGTNVLRNSYGIPGVIVEASFFTNPEEEQRLKDPGYNRLEAEGYVRALEEYFSRRRPEILEKNSKVSVPEFEVFQEADRMDEVALKWKEDYREGLRLMEHDAGFEDALELLTRSARSFPDSWVAGKAHAARADIKERLGENEEAETIRLRVSEFYIKPSVK</sequence>